<sequence length="546" mass="59144">MHPSPCTREHEGEPGPTSMPPKASTSAAARCEPPPSPFDTLPDALLGEILLHVQYEARRRLALVCKRWRQLVDSPPLLRRVAVELEAITRDNEREASPASDDSASFGGFGWGHDDPERPVQHILGFCWWLKQRAAPHLEQLAVNLGSLVCWDEYDNSDLVVSELCGALRTCTRLQVLALSLQCSFQLHACMDLAPSAQAQLRSLSVICMSWDPDVDASLEVADLAALTALERLHLAGLPLVLGRSLGVWGGAQQPAPAQPGDDAVLPPSLTSLTLDGYVDFRSSVQQFVPPQITSLTALQHVALGNVQCSSGADFRHLSALSSLTALRLLRCAHLPTCLPQLQQLRALRLNDSPRGIEAGLPSAQPELCSVLQQLAAAAAAGQQLTHLVLEGVRQQLPAEVAALPRLQALYWVSGHGPSQLPASGPYLTSLRRLALASRVAASNTGVLSAMPRVETLAVLGPASRQPKDIAAELSILRWAAQQQPPSLRRLAVSFNDKGLGPAQLSWPWSSYGLWLQAELPRLRLPPWLSIELSYANNLLHELRNV</sequence>
<dbReference type="GO" id="GO:0031146">
    <property type="term" value="P:SCF-dependent proteasomal ubiquitin-dependent protein catabolic process"/>
    <property type="evidence" value="ECO:0007669"/>
    <property type="project" value="TreeGrafter"/>
</dbReference>
<name>A0A2P6TRT9_CHLSO</name>
<dbReference type="OrthoDB" id="10553854at2759"/>
<dbReference type="InterPro" id="IPR032675">
    <property type="entry name" value="LRR_dom_sf"/>
</dbReference>
<evidence type="ECO:0000256" key="2">
    <source>
        <dbReference type="SAM" id="MobiDB-lite"/>
    </source>
</evidence>
<dbReference type="Proteomes" id="UP000239899">
    <property type="component" value="Unassembled WGS sequence"/>
</dbReference>
<gene>
    <name evidence="4" type="ORF">C2E21_4648</name>
</gene>
<dbReference type="SUPFAM" id="SSF52047">
    <property type="entry name" value="RNI-like"/>
    <property type="match status" value="1"/>
</dbReference>
<feature type="region of interest" description="Disordered" evidence="2">
    <location>
        <begin position="1"/>
        <end position="36"/>
    </location>
</feature>
<dbReference type="AlphaFoldDB" id="A0A2P6TRT9"/>
<dbReference type="EMBL" id="LHPG02000008">
    <property type="protein sequence ID" value="PRW56781.1"/>
    <property type="molecule type" value="Genomic_DNA"/>
</dbReference>
<protein>
    <submittedName>
        <fullName evidence="4">Leucine-rich repeat-containing 1</fullName>
    </submittedName>
</protein>
<dbReference type="Pfam" id="PF00646">
    <property type="entry name" value="F-box"/>
    <property type="match status" value="1"/>
</dbReference>
<dbReference type="SMART" id="SM00256">
    <property type="entry name" value="FBOX"/>
    <property type="match status" value="1"/>
</dbReference>
<evidence type="ECO:0000256" key="1">
    <source>
        <dbReference type="ARBA" id="ARBA00004430"/>
    </source>
</evidence>
<dbReference type="InterPro" id="IPR001810">
    <property type="entry name" value="F-box_dom"/>
</dbReference>
<accession>A0A2P6TRT9</accession>
<dbReference type="Gene3D" id="3.80.10.10">
    <property type="entry name" value="Ribonuclease Inhibitor"/>
    <property type="match status" value="1"/>
</dbReference>
<dbReference type="InterPro" id="IPR036047">
    <property type="entry name" value="F-box-like_dom_sf"/>
</dbReference>
<comment type="subcellular location">
    <subcellularLocation>
        <location evidence="1">Cytoplasm</location>
        <location evidence="1">Cytoskeleton</location>
        <location evidence="1">Cilium axoneme</location>
    </subcellularLocation>
</comment>
<dbReference type="Gene3D" id="1.20.1280.50">
    <property type="match status" value="1"/>
</dbReference>
<comment type="caution">
    <text evidence="4">The sequence shown here is derived from an EMBL/GenBank/DDBJ whole genome shotgun (WGS) entry which is preliminary data.</text>
</comment>
<organism evidence="4 5">
    <name type="scientific">Chlorella sorokiniana</name>
    <name type="common">Freshwater green alga</name>
    <dbReference type="NCBI Taxonomy" id="3076"/>
    <lineage>
        <taxon>Eukaryota</taxon>
        <taxon>Viridiplantae</taxon>
        <taxon>Chlorophyta</taxon>
        <taxon>core chlorophytes</taxon>
        <taxon>Trebouxiophyceae</taxon>
        <taxon>Chlorellales</taxon>
        <taxon>Chlorellaceae</taxon>
        <taxon>Chlorella clade</taxon>
        <taxon>Chlorella</taxon>
    </lineage>
</organism>
<reference evidence="4 5" key="1">
    <citation type="journal article" date="2018" name="Plant J.">
        <title>Genome sequences of Chlorella sorokiniana UTEX 1602 and Micractinium conductrix SAG 241.80: implications to maltose excretion by a green alga.</title>
        <authorList>
            <person name="Arriola M.B."/>
            <person name="Velmurugan N."/>
            <person name="Zhang Y."/>
            <person name="Plunkett M.H."/>
            <person name="Hondzo H."/>
            <person name="Barney B.M."/>
        </authorList>
    </citation>
    <scope>NUCLEOTIDE SEQUENCE [LARGE SCALE GENOMIC DNA]</scope>
    <source>
        <strain evidence="5">UTEX 1602</strain>
    </source>
</reference>
<dbReference type="PROSITE" id="PS50181">
    <property type="entry name" value="FBOX"/>
    <property type="match status" value="1"/>
</dbReference>
<evidence type="ECO:0000313" key="5">
    <source>
        <dbReference type="Proteomes" id="UP000239899"/>
    </source>
</evidence>
<evidence type="ECO:0000259" key="3">
    <source>
        <dbReference type="PROSITE" id="PS50181"/>
    </source>
</evidence>
<proteinExistence type="predicted"/>
<dbReference type="PANTHER" id="PTHR13318">
    <property type="entry name" value="PARTNER OF PAIRED, ISOFORM B-RELATED"/>
    <property type="match status" value="1"/>
</dbReference>
<dbReference type="SUPFAM" id="SSF81383">
    <property type="entry name" value="F-box domain"/>
    <property type="match status" value="1"/>
</dbReference>
<dbReference type="GO" id="GO:0019005">
    <property type="term" value="C:SCF ubiquitin ligase complex"/>
    <property type="evidence" value="ECO:0007669"/>
    <property type="project" value="TreeGrafter"/>
</dbReference>
<feature type="domain" description="F-box" evidence="3">
    <location>
        <begin position="35"/>
        <end position="81"/>
    </location>
</feature>
<evidence type="ECO:0000313" key="4">
    <source>
        <dbReference type="EMBL" id="PRW56781.1"/>
    </source>
</evidence>
<keyword evidence="5" id="KW-1185">Reference proteome</keyword>
<dbReference type="GO" id="GO:0005930">
    <property type="term" value="C:axoneme"/>
    <property type="evidence" value="ECO:0007669"/>
    <property type="project" value="UniProtKB-SubCell"/>
</dbReference>